<keyword evidence="1" id="KW-0812">Transmembrane</keyword>
<organism evidence="2 3">
    <name type="scientific">Vibrio hippocampi</name>
    <dbReference type="NCBI Taxonomy" id="654686"/>
    <lineage>
        <taxon>Bacteria</taxon>
        <taxon>Pseudomonadati</taxon>
        <taxon>Pseudomonadota</taxon>
        <taxon>Gammaproteobacteria</taxon>
        <taxon>Vibrionales</taxon>
        <taxon>Vibrionaceae</taxon>
        <taxon>Vibrio</taxon>
    </lineage>
</organism>
<dbReference type="Proteomes" id="UP000838160">
    <property type="component" value="Unassembled WGS sequence"/>
</dbReference>
<dbReference type="EMBL" id="CAKLCM010000003">
    <property type="protein sequence ID" value="CAH0528811.1"/>
    <property type="molecule type" value="Genomic_DNA"/>
</dbReference>
<name>A0ABN8DNA5_9VIBR</name>
<proteinExistence type="predicted"/>
<feature type="transmembrane region" description="Helical" evidence="1">
    <location>
        <begin position="35"/>
        <end position="56"/>
    </location>
</feature>
<comment type="caution">
    <text evidence="2">The sequence shown here is derived from an EMBL/GenBank/DDBJ whole genome shotgun (WGS) entry which is preliminary data.</text>
</comment>
<protein>
    <submittedName>
        <fullName evidence="2">Uncharacterized protein</fullName>
    </submittedName>
</protein>
<feature type="transmembrane region" description="Helical" evidence="1">
    <location>
        <begin position="6"/>
        <end position="23"/>
    </location>
</feature>
<accession>A0ABN8DNA5</accession>
<evidence type="ECO:0000256" key="1">
    <source>
        <dbReference type="SAM" id="Phobius"/>
    </source>
</evidence>
<sequence>MTIDTFAVGVYFVFMIAVSLIFRRLVSSSTSNDSHWLHGIAFLWWCRSLSVVSLLLKSTKKTTVLNPQT</sequence>
<reference evidence="2" key="1">
    <citation type="submission" date="2021-12" db="EMBL/GenBank/DDBJ databases">
        <authorList>
            <person name="Rodrigo-Torres L."/>
            <person name="Arahal R. D."/>
            <person name="Lucena T."/>
        </authorList>
    </citation>
    <scope>NUCLEOTIDE SEQUENCE</scope>
    <source>
        <strain evidence="2">CECT 8226</strain>
    </source>
</reference>
<evidence type="ECO:0000313" key="3">
    <source>
        <dbReference type="Proteomes" id="UP000838160"/>
    </source>
</evidence>
<keyword evidence="1" id="KW-1133">Transmembrane helix</keyword>
<gene>
    <name evidence="2" type="ORF">VHP8226_02838</name>
</gene>
<evidence type="ECO:0000313" key="2">
    <source>
        <dbReference type="EMBL" id="CAH0528811.1"/>
    </source>
</evidence>
<keyword evidence="3" id="KW-1185">Reference proteome</keyword>
<keyword evidence="1" id="KW-0472">Membrane</keyword>